<dbReference type="Pfam" id="PF07596">
    <property type="entry name" value="SBP_bac_10"/>
    <property type="match status" value="1"/>
</dbReference>
<name>A0A402D155_9BACT</name>
<dbReference type="EMBL" id="AP025739">
    <property type="protein sequence ID" value="BDI31712.1"/>
    <property type="molecule type" value="Genomic_DNA"/>
</dbReference>
<feature type="transmembrane region" description="Helical" evidence="2">
    <location>
        <begin position="28"/>
        <end position="50"/>
    </location>
</feature>
<dbReference type="KEGG" id="ccot:CCAX7_37630"/>
<evidence type="ECO:0000256" key="1">
    <source>
        <dbReference type="SAM" id="MobiDB-lite"/>
    </source>
</evidence>
<dbReference type="PANTHER" id="PTHR30093">
    <property type="entry name" value="GENERAL SECRETION PATHWAY PROTEIN G"/>
    <property type="match status" value="1"/>
</dbReference>
<keyword evidence="2" id="KW-0812">Transmembrane</keyword>
<dbReference type="InterPro" id="IPR011453">
    <property type="entry name" value="DUF1559"/>
</dbReference>
<keyword evidence="4" id="KW-1185">Reference proteome</keyword>
<sequence>MIRHTTLTAPQPSVRTTSTLRRQHGFTLIELLVVIAIIAIIAAILFPVFASAREKARQISCASNLHQIGLATLQYIQDNDESFFPVQSTTTGTKTVYWWASYDTATQSLNESEGLLYPYMKSARIQVCPSFNNTTRKSLGSTGYAYNNDYLSPYDASFNVTTVSLAKIRVPTKTVMLADSAEYDNFSSATPAIVANAYLSAPSDGFPAFQGRHSGMGNVLWVDGHVKAMKPVYRSGSFGYMNSYNESEFRPANLGDIDEDGDFTTDELFDGSGGEKS</sequence>
<evidence type="ECO:0000313" key="3">
    <source>
        <dbReference type="EMBL" id="BDI31712.1"/>
    </source>
</evidence>
<feature type="region of interest" description="Disordered" evidence="1">
    <location>
        <begin position="255"/>
        <end position="277"/>
    </location>
</feature>
<dbReference type="NCBIfam" id="TIGR02532">
    <property type="entry name" value="IV_pilin_GFxxxE"/>
    <property type="match status" value="1"/>
</dbReference>
<dbReference type="Proteomes" id="UP000287394">
    <property type="component" value="Chromosome"/>
</dbReference>
<dbReference type="InterPro" id="IPR012902">
    <property type="entry name" value="N_methyl_site"/>
</dbReference>
<keyword evidence="2" id="KW-1133">Transmembrane helix</keyword>
<dbReference type="Pfam" id="PF07963">
    <property type="entry name" value="N_methyl"/>
    <property type="match status" value="1"/>
</dbReference>
<dbReference type="AlphaFoldDB" id="A0A402D155"/>
<dbReference type="InterPro" id="IPR045584">
    <property type="entry name" value="Pilin-like"/>
</dbReference>
<proteinExistence type="predicted"/>
<keyword evidence="2" id="KW-0472">Membrane</keyword>
<dbReference type="PANTHER" id="PTHR30093:SF2">
    <property type="entry name" value="TYPE II SECRETION SYSTEM PROTEIN H"/>
    <property type="match status" value="1"/>
</dbReference>
<reference evidence="3 4" key="1">
    <citation type="journal article" date="2019" name="Int. J. Syst. Evol. Microbiol.">
        <title>Capsulimonas corticalis gen. nov., sp. nov., an aerobic capsulated bacterium, of a novel bacterial order, Capsulimonadales ord. nov., of the class Armatimonadia of the phylum Armatimonadetes.</title>
        <authorList>
            <person name="Li J."/>
            <person name="Kudo C."/>
            <person name="Tonouchi A."/>
        </authorList>
    </citation>
    <scope>NUCLEOTIDE SEQUENCE [LARGE SCALE GENOMIC DNA]</scope>
    <source>
        <strain evidence="3 4">AX-7</strain>
    </source>
</reference>
<feature type="compositionally biased region" description="Acidic residues" evidence="1">
    <location>
        <begin position="256"/>
        <end position="269"/>
    </location>
</feature>
<dbReference type="PROSITE" id="PS00409">
    <property type="entry name" value="PROKAR_NTER_METHYL"/>
    <property type="match status" value="1"/>
</dbReference>
<evidence type="ECO:0000313" key="4">
    <source>
        <dbReference type="Proteomes" id="UP000287394"/>
    </source>
</evidence>
<accession>A0A402D155</accession>
<dbReference type="Gene3D" id="3.30.700.10">
    <property type="entry name" value="Glycoprotein, Type 4 Pilin"/>
    <property type="match status" value="1"/>
</dbReference>
<gene>
    <name evidence="3" type="ORF">CCAX7_37630</name>
</gene>
<dbReference type="SUPFAM" id="SSF54523">
    <property type="entry name" value="Pili subunits"/>
    <property type="match status" value="1"/>
</dbReference>
<evidence type="ECO:0000256" key="2">
    <source>
        <dbReference type="SAM" id="Phobius"/>
    </source>
</evidence>
<protein>
    <submittedName>
        <fullName evidence="3">Uncharacterized protein</fullName>
    </submittedName>
</protein>
<organism evidence="3 4">
    <name type="scientific">Capsulimonas corticalis</name>
    <dbReference type="NCBI Taxonomy" id="2219043"/>
    <lineage>
        <taxon>Bacteria</taxon>
        <taxon>Bacillati</taxon>
        <taxon>Armatimonadota</taxon>
        <taxon>Armatimonadia</taxon>
        <taxon>Capsulimonadales</taxon>
        <taxon>Capsulimonadaceae</taxon>
        <taxon>Capsulimonas</taxon>
    </lineage>
</organism>